<protein>
    <recommendedName>
        <fullName evidence="16">Centrosomal protein of 164 kDa</fullName>
    </recommendedName>
</protein>
<feature type="compositionally biased region" description="Basic and acidic residues" evidence="18">
    <location>
        <begin position="737"/>
        <end position="748"/>
    </location>
</feature>
<evidence type="ECO:0000256" key="7">
    <source>
        <dbReference type="ARBA" id="ARBA00022776"/>
    </source>
</evidence>
<feature type="coiled-coil region" evidence="17">
    <location>
        <begin position="999"/>
        <end position="1047"/>
    </location>
</feature>
<feature type="region of interest" description="Disordered" evidence="18">
    <location>
        <begin position="1213"/>
        <end position="1248"/>
    </location>
</feature>
<dbReference type="PROSITE" id="PS50020">
    <property type="entry name" value="WW_DOMAIN_2"/>
    <property type="match status" value="1"/>
</dbReference>
<evidence type="ECO:0000259" key="19">
    <source>
        <dbReference type="PROSITE" id="PS50020"/>
    </source>
</evidence>
<keyword evidence="12" id="KW-0539">Nucleus</keyword>
<dbReference type="Gene3D" id="3.30.1470.10">
    <property type="entry name" value="Photosystem I PsaD, reaction center subunit II"/>
    <property type="match status" value="1"/>
</dbReference>
<feature type="region of interest" description="Disordered" evidence="18">
    <location>
        <begin position="317"/>
        <end position="350"/>
    </location>
</feature>
<comment type="subcellular location">
    <subcellularLocation>
        <location evidence="1">Cytoplasm</location>
        <location evidence="1">Cytoskeleton</location>
        <location evidence="1">Microtubule organizing center</location>
        <location evidence="1">Centrosome</location>
        <location evidence="1">Centriole</location>
    </subcellularLocation>
    <subcellularLocation>
        <location evidence="2">Nucleus</location>
    </subcellularLocation>
</comment>
<evidence type="ECO:0000256" key="17">
    <source>
        <dbReference type="SAM" id="Coils"/>
    </source>
</evidence>
<evidence type="ECO:0000256" key="15">
    <source>
        <dbReference type="ARBA" id="ARBA00061715"/>
    </source>
</evidence>
<comment type="subunit">
    <text evidence="15">Interacts (via N-terminus) with ATRIP. Interacts with ATM, ATR and MDC1. Interacts with XPA (via N-terminus) upon UV irradiation. Interacts with CEP83, CCDC92, TTBK2, DVL3, NPHP3 and weakly with NPHP4. Interacts with DZIP1.</text>
</comment>
<keyword evidence="3" id="KW-0963">Cytoplasm</keyword>
<evidence type="ECO:0000256" key="10">
    <source>
        <dbReference type="ARBA" id="ARBA00023204"/>
    </source>
</evidence>
<proteinExistence type="predicted"/>
<evidence type="ECO:0000256" key="11">
    <source>
        <dbReference type="ARBA" id="ARBA00023212"/>
    </source>
</evidence>
<reference evidence="20" key="1">
    <citation type="journal article" date="2023" name="G3 (Bethesda)">
        <title>A reference genome for the long-term kleptoplast-retaining sea slug Elysia crispata morphotype clarki.</title>
        <authorList>
            <person name="Eastman K.E."/>
            <person name="Pendleton A.L."/>
            <person name="Shaikh M.A."/>
            <person name="Suttiyut T."/>
            <person name="Ogas R."/>
            <person name="Tomko P."/>
            <person name="Gavelis G."/>
            <person name="Widhalm J.R."/>
            <person name="Wisecaver J.H."/>
        </authorList>
    </citation>
    <scope>NUCLEOTIDE SEQUENCE</scope>
    <source>
        <strain evidence="20">ECLA1</strain>
    </source>
</reference>
<dbReference type="SUPFAM" id="SSF51045">
    <property type="entry name" value="WW domain"/>
    <property type="match status" value="1"/>
</dbReference>
<keyword evidence="9 17" id="KW-0175">Coiled coil</keyword>
<dbReference type="GO" id="GO:0097539">
    <property type="term" value="C:ciliary transition fiber"/>
    <property type="evidence" value="ECO:0007669"/>
    <property type="project" value="UniProtKB-ARBA"/>
</dbReference>
<keyword evidence="10" id="KW-0234">DNA repair</keyword>
<feature type="compositionally biased region" description="Basic and acidic residues" evidence="18">
    <location>
        <begin position="338"/>
        <end position="350"/>
    </location>
</feature>
<keyword evidence="7" id="KW-0498">Mitosis</keyword>
<feature type="region of interest" description="Disordered" evidence="18">
    <location>
        <begin position="515"/>
        <end position="567"/>
    </location>
</feature>
<evidence type="ECO:0000256" key="6">
    <source>
        <dbReference type="ARBA" id="ARBA00022763"/>
    </source>
</evidence>
<feature type="compositionally biased region" description="Basic and acidic residues" evidence="18">
    <location>
        <begin position="520"/>
        <end position="567"/>
    </location>
</feature>
<feature type="region of interest" description="Disordered" evidence="18">
    <location>
        <begin position="224"/>
        <end position="282"/>
    </location>
</feature>
<evidence type="ECO:0000256" key="18">
    <source>
        <dbReference type="SAM" id="MobiDB-lite"/>
    </source>
</evidence>
<dbReference type="InterPro" id="IPR053233">
    <property type="entry name" value="ABRA-related"/>
</dbReference>
<sequence length="1327" mass="151488">MMVNDQMILEEDYDENYQPTELEIQEYAASIGIDVKKEPHLMFVAREGINAPLPEHWRPCQAPTGDVYYFNFATGESIWDHPCDEFYKSMVLEERKRFALEKSTSNNKKKTKSKDESKKKKGNHGAGGGGDDLGPLSKAPGQKLNPLMLKAEPSIGTPQIHKVSTGPLGPLKSAESVGGSGTLGRGLGANSQQVVGSLNTTTGSLNKSKSLNLTSSMSLPVYSGNYDEDDEVDRPKNNAFDFGAHDITGLGYEESDPDSDEQNERAKEESESDSDDYNKEVDFGLDKNLSEKLLEFENLEPNLRGSLEKDIDGTLSLKSTARDDSPVAGGKASPLDPEAERKRKAELSAAAADKRAQDLLLKEEEFRISSNNEKALQLMQDKLERELENAKLELLEDKDRRLKRLKDEIKREGEAEEKKIRAEKKDMINKLNEELDKAQTEEKEQLTKSQSLDLEKLRADFASEHAQKEAELREQMEKALQKLRDEVSALQHEEQGKLEEEKKKALEKLSQQVDQSVASERARLESEQRIQLESMRSKHDAEITRLEDEAQRRHKERQDGLRTELEEAHKEQMLKLREELNRLHDEEKFKEEKELEAASKRQKAINDLERGLDEILSERKRELKQEHHDQMDALRKAHEEQLKVMQEEFKAKVEAEQQRLSRELETRKSQLQRQHDREVEEMKNKFQVKKESLKDQMDDEEEEIKEKKADIERRSNYVEKSLKSIELQEKKLEDRRKRLVSDKEKLDHDQDEALGSRITSLGEAELERMRTERRQLAQEVAEEQSKLDKARQERKGLEGDVVRLKMAREQSNKKLTEIRKRVETKLQEFEGLQDRFVQEVQMQTSSPMVDVGRGLASGGAMSSGSQSPTKLTMEDLHSSPGAMRAHQFAGLLGDDDEDFGLGKEKSRMRLFGDNGSWEDMLAADDNWLDHDVVETDKRGLRAHLMKEQMTIARAKAFLHKQRRMLKQRHSALAAAKQELVKDATRAQHANVSGRGAELLEEVKDTLDNEGQRISALESQVNTGSKLLEQKEEQLHRLEGLAKEDENEREAFSPFNRPWQRVRIPNLDISDDESSGVSSSNASMENFLHGHAHLLPFPPSGRNGAANDDLSKALHKINSELSRVLSFMDKDENQQPAEGSLAYARSMASQRVSSLPEGMQWTPQPPVGIPARDYSTMVHTAEQSLERKWRKYFGDRRAPFTAVPAYRTSSHGFGLTSSSARDRHFNLNTPKHYQHHHNHHTPTATTPSTVHVQLAQQKEWLKQHHSRLDSPSYVNMHGWDSNSVRSNDLLSDQHRERDVPQLFTSPRYGGGSLKLELDENDEIRVRHL</sequence>
<organism evidence="20 21">
    <name type="scientific">Elysia crispata</name>
    <name type="common">lettuce slug</name>
    <dbReference type="NCBI Taxonomy" id="231223"/>
    <lineage>
        <taxon>Eukaryota</taxon>
        <taxon>Metazoa</taxon>
        <taxon>Spiralia</taxon>
        <taxon>Lophotrochozoa</taxon>
        <taxon>Mollusca</taxon>
        <taxon>Gastropoda</taxon>
        <taxon>Heterobranchia</taxon>
        <taxon>Euthyneura</taxon>
        <taxon>Panpulmonata</taxon>
        <taxon>Sacoglossa</taxon>
        <taxon>Placobranchoidea</taxon>
        <taxon>Plakobranchidae</taxon>
        <taxon>Elysia</taxon>
    </lineage>
</organism>
<dbReference type="InterPro" id="IPR036020">
    <property type="entry name" value="WW_dom_sf"/>
</dbReference>
<comment type="function">
    <text evidence="14">Plays a role in microtubule organization and/or maintenance for the formation of primary cilia (PC), a microtubule-based structure that protrudes from the surface of epithelial cells. Plays a critical role in G2/M checkpoint and nuclear divisions. A key player in the DNA damage-activated ATR/ATM signaling cascade since it is required for the proper phosphorylation of H2AX, RPA, CHEK2 and CHEK1. Plays a critical role in chromosome segregation, acting as a mediator required for the maintenance of genomic stability through modulation of MDC1, RPA and CHEK1.</text>
</comment>
<gene>
    <name evidence="20" type="ORF">RRG08_037719</name>
</gene>
<feature type="region of interest" description="Disordered" evidence="18">
    <location>
        <begin position="737"/>
        <end position="756"/>
    </location>
</feature>
<feature type="compositionally biased region" description="Basic and acidic residues" evidence="18">
    <location>
        <begin position="653"/>
        <end position="696"/>
    </location>
</feature>
<feature type="domain" description="WW" evidence="19">
    <location>
        <begin position="51"/>
        <end position="84"/>
    </location>
</feature>
<evidence type="ECO:0000256" key="14">
    <source>
        <dbReference type="ARBA" id="ARBA00056906"/>
    </source>
</evidence>
<dbReference type="EMBL" id="JAWDGP010002489">
    <property type="protein sequence ID" value="KAK3782720.1"/>
    <property type="molecule type" value="Genomic_DNA"/>
</dbReference>
<evidence type="ECO:0000313" key="20">
    <source>
        <dbReference type="EMBL" id="KAK3782720.1"/>
    </source>
</evidence>
<dbReference type="PANTHER" id="PTHR21715">
    <property type="entry name" value="RH04127P"/>
    <property type="match status" value="1"/>
</dbReference>
<keyword evidence="6" id="KW-0227">DNA damage</keyword>
<evidence type="ECO:0000256" key="9">
    <source>
        <dbReference type="ARBA" id="ARBA00023054"/>
    </source>
</evidence>
<dbReference type="InterPro" id="IPR001202">
    <property type="entry name" value="WW_dom"/>
</dbReference>
<keyword evidence="11" id="KW-0206">Cytoskeleton</keyword>
<feature type="region of interest" description="Disordered" evidence="18">
    <location>
        <begin position="102"/>
        <end position="143"/>
    </location>
</feature>
<dbReference type="PANTHER" id="PTHR21715:SF0">
    <property type="entry name" value="RH04127P"/>
    <property type="match status" value="1"/>
</dbReference>
<dbReference type="GO" id="GO:0006281">
    <property type="term" value="P:DNA repair"/>
    <property type="evidence" value="ECO:0007669"/>
    <property type="project" value="UniProtKB-KW"/>
</dbReference>
<dbReference type="GO" id="GO:0005634">
    <property type="term" value="C:nucleus"/>
    <property type="evidence" value="ECO:0007669"/>
    <property type="project" value="UniProtKB-SubCell"/>
</dbReference>
<evidence type="ECO:0000256" key="4">
    <source>
        <dbReference type="ARBA" id="ARBA00022553"/>
    </source>
</evidence>
<evidence type="ECO:0000256" key="3">
    <source>
        <dbReference type="ARBA" id="ARBA00022490"/>
    </source>
</evidence>
<dbReference type="Pfam" id="PF00397">
    <property type="entry name" value="WW"/>
    <property type="match status" value="1"/>
</dbReference>
<evidence type="ECO:0000256" key="2">
    <source>
        <dbReference type="ARBA" id="ARBA00004123"/>
    </source>
</evidence>
<keyword evidence="5" id="KW-0132">Cell division</keyword>
<name>A0AAE1A7J9_9GAST</name>
<dbReference type="Proteomes" id="UP001283361">
    <property type="component" value="Unassembled WGS sequence"/>
</dbReference>
<evidence type="ECO:0000256" key="16">
    <source>
        <dbReference type="ARBA" id="ARBA00067900"/>
    </source>
</evidence>
<accession>A0AAE1A7J9</accession>
<dbReference type="SMART" id="SM00456">
    <property type="entry name" value="WW"/>
    <property type="match status" value="1"/>
</dbReference>
<dbReference type="FunFam" id="3.30.1470.10:FF:000001">
    <property type="entry name" value="Centrosomal protein of 164 kDa"/>
    <property type="match status" value="1"/>
</dbReference>
<keyword evidence="4" id="KW-0597">Phosphoprotein</keyword>
<keyword evidence="8" id="KW-0970">Cilium biogenesis/degradation</keyword>
<feature type="compositionally biased region" description="Basic and acidic residues" evidence="18">
    <location>
        <begin position="434"/>
        <end position="446"/>
    </location>
</feature>
<feature type="region of interest" description="Disordered" evidence="18">
    <location>
        <begin position="434"/>
        <end position="453"/>
    </location>
</feature>
<dbReference type="CDD" id="cd00201">
    <property type="entry name" value="WW"/>
    <property type="match status" value="1"/>
</dbReference>
<feature type="region of interest" description="Disordered" evidence="18">
    <location>
        <begin position="653"/>
        <end position="709"/>
    </location>
</feature>
<evidence type="ECO:0000256" key="5">
    <source>
        <dbReference type="ARBA" id="ARBA00022618"/>
    </source>
</evidence>
<evidence type="ECO:0000256" key="8">
    <source>
        <dbReference type="ARBA" id="ARBA00022794"/>
    </source>
</evidence>
<evidence type="ECO:0000256" key="12">
    <source>
        <dbReference type="ARBA" id="ARBA00023242"/>
    </source>
</evidence>
<dbReference type="GO" id="GO:0051301">
    <property type="term" value="P:cell division"/>
    <property type="evidence" value="ECO:0007669"/>
    <property type="project" value="UniProtKB-KW"/>
</dbReference>
<evidence type="ECO:0000256" key="1">
    <source>
        <dbReference type="ARBA" id="ARBA00004114"/>
    </source>
</evidence>
<comment type="caution">
    <text evidence="20">The sequence shown here is derived from an EMBL/GenBank/DDBJ whole genome shotgun (WGS) entry which is preliminary data.</text>
</comment>
<dbReference type="GO" id="GO:0030030">
    <property type="term" value="P:cell projection organization"/>
    <property type="evidence" value="ECO:0007669"/>
    <property type="project" value="UniProtKB-KW"/>
</dbReference>
<feature type="region of interest" description="Disordered" evidence="18">
    <location>
        <begin position="1290"/>
        <end position="1312"/>
    </location>
</feature>
<keyword evidence="13" id="KW-0131">Cell cycle</keyword>
<evidence type="ECO:0000256" key="13">
    <source>
        <dbReference type="ARBA" id="ARBA00023306"/>
    </source>
</evidence>
<keyword evidence="21" id="KW-1185">Reference proteome</keyword>
<evidence type="ECO:0000313" key="21">
    <source>
        <dbReference type="Proteomes" id="UP001283361"/>
    </source>
</evidence>
<dbReference type="GO" id="GO:0005814">
    <property type="term" value="C:centriole"/>
    <property type="evidence" value="ECO:0007669"/>
    <property type="project" value="UniProtKB-SubCell"/>
</dbReference>
<feature type="region of interest" description="Disordered" evidence="18">
    <location>
        <begin position="157"/>
        <end position="185"/>
    </location>
</feature>